<reference evidence="2 3" key="1">
    <citation type="submission" date="2016-11" db="EMBL/GenBank/DDBJ databases">
        <authorList>
            <person name="Jaros S."/>
            <person name="Januszkiewicz K."/>
            <person name="Wedrychowicz H."/>
        </authorList>
    </citation>
    <scope>NUCLEOTIDE SEQUENCE [LARGE SCALE GENOMIC DNA]</scope>
    <source>
        <strain evidence="2 3">DSM 26991</strain>
    </source>
</reference>
<evidence type="ECO:0000313" key="2">
    <source>
        <dbReference type="EMBL" id="SHG14939.1"/>
    </source>
</evidence>
<evidence type="ECO:0000313" key="3">
    <source>
        <dbReference type="Proteomes" id="UP000184509"/>
    </source>
</evidence>
<sequence length="141" mass="16400">MVRKKVFVSYDHENDRQYRHMLEEWNTNPDFEFCFSSLSPNEVKKEDIMHAKEVITSKIKETDYTFVITGKDANKENKFHEDIGYRNWQNFEIAVSKANNKKLAGIKLNKKFESPQEIVGCGVKSAMSFTKEAILKALKDA</sequence>
<dbReference type="EMBL" id="FQTV01000027">
    <property type="protein sequence ID" value="SHG14939.1"/>
    <property type="molecule type" value="Genomic_DNA"/>
</dbReference>
<dbReference type="STRING" id="1297750.SAMN05444405_1279"/>
<keyword evidence="3" id="KW-1185">Reference proteome</keyword>
<dbReference type="AlphaFoldDB" id="A0A1M5HG39"/>
<organism evidence="2 3">
    <name type="scientific">Bacteroides luti</name>
    <dbReference type="NCBI Taxonomy" id="1297750"/>
    <lineage>
        <taxon>Bacteria</taxon>
        <taxon>Pseudomonadati</taxon>
        <taxon>Bacteroidota</taxon>
        <taxon>Bacteroidia</taxon>
        <taxon>Bacteroidales</taxon>
        <taxon>Bacteroidaceae</taxon>
        <taxon>Bacteroides</taxon>
    </lineage>
</organism>
<dbReference type="RefSeq" id="WP_073404252.1">
    <property type="nucleotide sequence ID" value="NZ_FQTV01000027.1"/>
</dbReference>
<dbReference type="Pfam" id="PF08937">
    <property type="entry name" value="ThsB_TIR"/>
    <property type="match status" value="1"/>
</dbReference>
<gene>
    <name evidence="2" type="ORF">SAMN05444405_1279</name>
</gene>
<name>A0A1M5HG39_9BACE</name>
<protein>
    <submittedName>
        <fullName evidence="2">MTH538 TIR-like domain</fullName>
    </submittedName>
</protein>
<evidence type="ECO:0000259" key="1">
    <source>
        <dbReference type="Pfam" id="PF08937"/>
    </source>
</evidence>
<dbReference type="Proteomes" id="UP000184509">
    <property type="component" value="Unassembled WGS sequence"/>
</dbReference>
<accession>A0A1M5HG39</accession>
<feature type="domain" description="Thoeris protein ThsB TIR-like" evidence="1">
    <location>
        <begin position="7"/>
        <end position="87"/>
    </location>
</feature>
<dbReference type="InterPro" id="IPR015032">
    <property type="entry name" value="ThsB__TIR-like_domain"/>
</dbReference>
<dbReference type="OrthoDB" id="9811746at2"/>
<proteinExistence type="predicted"/>